<evidence type="ECO:0000313" key="4">
    <source>
        <dbReference type="EMBL" id="OGY91513.1"/>
    </source>
</evidence>
<dbReference type="InterPro" id="IPR058441">
    <property type="entry name" value="DUF8128"/>
</dbReference>
<keyword evidence="2" id="KW-0812">Transmembrane</keyword>
<organism evidence="4 5">
    <name type="scientific">Candidatus Komeilibacteria bacterium RIFCSPLOWO2_02_FULL_48_11</name>
    <dbReference type="NCBI Taxonomy" id="1798553"/>
    <lineage>
        <taxon>Bacteria</taxon>
        <taxon>Candidatus Komeiliibacteriota</taxon>
    </lineage>
</organism>
<evidence type="ECO:0000313" key="5">
    <source>
        <dbReference type="Proteomes" id="UP000178109"/>
    </source>
</evidence>
<dbReference type="Pfam" id="PF26449">
    <property type="entry name" value="DUF8128"/>
    <property type="match status" value="1"/>
</dbReference>
<comment type="caution">
    <text evidence="4">The sequence shown here is derived from an EMBL/GenBank/DDBJ whole genome shotgun (WGS) entry which is preliminary data.</text>
</comment>
<feature type="region of interest" description="Disordered" evidence="1">
    <location>
        <begin position="463"/>
        <end position="497"/>
    </location>
</feature>
<feature type="transmembrane region" description="Helical" evidence="2">
    <location>
        <begin position="29"/>
        <end position="52"/>
    </location>
</feature>
<keyword evidence="2" id="KW-0472">Membrane</keyword>
<protein>
    <recommendedName>
        <fullName evidence="3">DUF8128 domain-containing protein</fullName>
    </recommendedName>
</protein>
<reference evidence="4 5" key="1">
    <citation type="journal article" date="2016" name="Nat. Commun.">
        <title>Thousands of microbial genomes shed light on interconnected biogeochemical processes in an aquifer system.</title>
        <authorList>
            <person name="Anantharaman K."/>
            <person name="Brown C.T."/>
            <person name="Hug L.A."/>
            <person name="Sharon I."/>
            <person name="Castelle C.J."/>
            <person name="Probst A.J."/>
            <person name="Thomas B.C."/>
            <person name="Singh A."/>
            <person name="Wilkins M.J."/>
            <person name="Karaoz U."/>
            <person name="Brodie E.L."/>
            <person name="Williams K.H."/>
            <person name="Hubbard S.S."/>
            <person name="Banfield J.F."/>
        </authorList>
    </citation>
    <scope>NUCLEOTIDE SEQUENCE [LARGE SCALE GENOMIC DNA]</scope>
</reference>
<feature type="domain" description="DUF8128" evidence="3">
    <location>
        <begin position="115"/>
        <end position="436"/>
    </location>
</feature>
<dbReference type="STRING" id="1798553.A3H70_05295"/>
<accession>A0A1G2BQU3</accession>
<dbReference type="Proteomes" id="UP000178109">
    <property type="component" value="Unassembled WGS sequence"/>
</dbReference>
<sequence length="497" mass="56724">MNIFFSWFYSIYNFLYSVWEALMAAPNPFWAGVIFMANGGWIFVVIILWDAFKNIWHEWRWEVYHLKTRRFILLAIDVPRDNEQSPKAVEHIFTHLHGALPGSNTIWHNWWVGRTVDYFSVEIVSIDGYVQFLVYTMEDYRDLVESAFYAQYPDAEITQVEDYVDGIDNELKELTFPSDEYNLFGTEFVLGRGNHYPIRLYSEFEHALSQEFKDPMASLLESMNKIGPGEQIWLQLVITPEYNRNWLPQANAEAMKIAGKAVVAKAGGLMDQALGGLLKWIDAACVAVFPFYGSGDEEAKKEDMPSLMLHLTPTERSQVEGIQLKAGKPGFWCKFRFVYLAKKKIFSRARGVSPMLGSIKQLGSLNLNTLDLHKYTKTSGLYYLFTEQRMARRQNNILRAFQGRSRSKGSNGIILNTEELATIYHFPNITVKAPLVARTQAKRASAPPALPLEIPGALARFKQRSEASRAPAPVELPVTESQPSPEPERVPENLPFV</sequence>
<proteinExistence type="predicted"/>
<dbReference type="AlphaFoldDB" id="A0A1G2BQU3"/>
<evidence type="ECO:0000256" key="2">
    <source>
        <dbReference type="SAM" id="Phobius"/>
    </source>
</evidence>
<dbReference type="EMBL" id="MHKO01000044">
    <property type="protein sequence ID" value="OGY91513.1"/>
    <property type="molecule type" value="Genomic_DNA"/>
</dbReference>
<gene>
    <name evidence="4" type="ORF">A3H70_05295</name>
</gene>
<name>A0A1G2BQU3_9BACT</name>
<keyword evidence="2" id="KW-1133">Transmembrane helix</keyword>
<evidence type="ECO:0000256" key="1">
    <source>
        <dbReference type="SAM" id="MobiDB-lite"/>
    </source>
</evidence>
<evidence type="ECO:0000259" key="3">
    <source>
        <dbReference type="Pfam" id="PF26449"/>
    </source>
</evidence>